<sequence>MVKRAQGLHQADAATKKQKTGAPAVSEGVENVEANEEIIQFEGVVPNNKISLLYAIHQKYLVVSKEPTPSNSKTGEEDDDLKYINLIINTCDTILKFNERKKQDVINSQGSNTTTTTTTSAKKDKEPIDFIPIHLPNKVYHIYAYALFKRGLILLVKEHFLIRCRKENQIGKERALGSFEFGLEMLENSSDLKNPALNTDGGDAFFLKSWGNGLLLQNKLVTAAKKTAKEYESEMKPLIRKAKGLFINGLGFMKPDEPITEACWEALALVQKMGDNIYALWTFAGSETGNTGEVRIWGPNVAIYEEFLDRSTKLLDWSNTQYKKLEKKAISNNDKAQAFEGIAVFHLMRATPYTDEFDNQARNFEYADDESQVRSLQTRGKRQLEEAIKLFEKCEKLYADENKRNLLMATIAKTKLNLRDLLNEIDYLPGESKQKRATLNKLQEVLRVDAVKRLRKATRMGLGDFSDIVEELEYEGKVDDDE</sequence>
<name>A0ACB6V237_9ASCO</name>
<organism evidence="1 2">
    <name type="scientific">Geotrichum galactomycetum</name>
    <dbReference type="NCBI Taxonomy" id="27317"/>
    <lineage>
        <taxon>Eukaryota</taxon>
        <taxon>Fungi</taxon>
        <taxon>Dikarya</taxon>
        <taxon>Ascomycota</taxon>
        <taxon>Saccharomycotina</taxon>
        <taxon>Dipodascomycetes</taxon>
        <taxon>Dipodascales</taxon>
        <taxon>Dipodascaceae</taxon>
        <taxon>Geotrichum</taxon>
    </lineage>
</organism>
<comment type="caution">
    <text evidence="1">The sequence shown here is derived from an EMBL/GenBank/DDBJ whole genome shotgun (WGS) entry which is preliminary data.</text>
</comment>
<protein>
    <submittedName>
        <fullName evidence="1">Uncharacterized protein</fullName>
    </submittedName>
</protein>
<evidence type="ECO:0000313" key="2">
    <source>
        <dbReference type="Proteomes" id="UP000744676"/>
    </source>
</evidence>
<dbReference type="EMBL" id="QVQA01000127">
    <property type="protein sequence ID" value="KAF5095351.1"/>
    <property type="molecule type" value="Genomic_DNA"/>
</dbReference>
<keyword evidence="2" id="KW-1185">Reference proteome</keyword>
<reference evidence="1 2" key="1">
    <citation type="journal article" date="2020" name="Front. Microbiol.">
        <title>Phenotypic and Genetic Characterization of the Cheese Ripening Yeast Geotrichum candidum.</title>
        <authorList>
            <person name="Perkins V."/>
            <person name="Vignola S."/>
            <person name="Lessard M.H."/>
            <person name="Plante P.L."/>
            <person name="Corbeil J."/>
            <person name="Dugat-Bony E."/>
            <person name="Frenette M."/>
            <person name="Labrie S."/>
        </authorList>
    </citation>
    <scope>NUCLEOTIDE SEQUENCE [LARGE SCALE GENOMIC DNA]</scope>
    <source>
        <strain evidence="1 2">LMA-1147</strain>
    </source>
</reference>
<proteinExistence type="predicted"/>
<dbReference type="Proteomes" id="UP000744676">
    <property type="component" value="Unassembled WGS sequence"/>
</dbReference>
<gene>
    <name evidence="1" type="ORF">D0Z00_003179</name>
</gene>
<accession>A0ACB6V237</accession>
<evidence type="ECO:0000313" key="1">
    <source>
        <dbReference type="EMBL" id="KAF5095351.1"/>
    </source>
</evidence>